<dbReference type="EMBL" id="FOSJ01000037">
    <property type="protein sequence ID" value="SFK46505.1"/>
    <property type="molecule type" value="Genomic_DNA"/>
</dbReference>
<dbReference type="Pfam" id="PF00583">
    <property type="entry name" value="Acetyltransf_1"/>
    <property type="match status" value="1"/>
</dbReference>
<dbReference type="PROSITE" id="PS51186">
    <property type="entry name" value="GNAT"/>
    <property type="match status" value="1"/>
</dbReference>
<accession>A0A1I3ZQY4</accession>
<dbReference type="Gene3D" id="3.40.630.30">
    <property type="match status" value="1"/>
</dbReference>
<dbReference type="PANTHER" id="PTHR43415">
    <property type="entry name" value="SPERMIDINE N(1)-ACETYLTRANSFERASE"/>
    <property type="match status" value="1"/>
</dbReference>
<dbReference type="RefSeq" id="WP_245750956.1">
    <property type="nucleotide sequence ID" value="NZ_FOSJ01000037.1"/>
</dbReference>
<keyword evidence="3" id="KW-1185">Reference proteome</keyword>
<gene>
    <name evidence="2" type="ORF">SAMN04488569_103716</name>
</gene>
<dbReference type="InterPro" id="IPR000182">
    <property type="entry name" value="GNAT_dom"/>
</dbReference>
<dbReference type="AlphaFoldDB" id="A0A1I3ZQY4"/>
<evidence type="ECO:0000259" key="1">
    <source>
        <dbReference type="PROSITE" id="PS51186"/>
    </source>
</evidence>
<dbReference type="PANTHER" id="PTHR43415:SF3">
    <property type="entry name" value="GNAT-FAMILY ACETYLTRANSFERASE"/>
    <property type="match status" value="1"/>
</dbReference>
<name>A0A1I3ZQY4_9LACT</name>
<reference evidence="3" key="1">
    <citation type="submission" date="2016-10" db="EMBL/GenBank/DDBJ databases">
        <authorList>
            <person name="Varghese N."/>
            <person name="Submissions S."/>
        </authorList>
    </citation>
    <scope>NUCLEOTIDE SEQUENCE [LARGE SCALE GENOMIC DNA]</scope>
    <source>
        <strain evidence="3">DSM 16108</strain>
    </source>
</reference>
<sequence>MDNIQIRLMNQREAIEIADEWKYPQPYDFYDMTVDREDYEEIIDPVSRGDHYYSVLKNHNLIGFFGVFPKESGENEIELGLGLKPDLTGKGLGKNFVTTILQYIKEEHSYVKVWLSVADFNQRAIKLYEQVEFNYIGEKVQETNGGKYNFIEMSNFSEDLIDKNNNLNF</sequence>
<organism evidence="2 3">
    <name type="scientific">Marinilactibacillus piezotolerans</name>
    <dbReference type="NCBI Taxonomy" id="258723"/>
    <lineage>
        <taxon>Bacteria</taxon>
        <taxon>Bacillati</taxon>
        <taxon>Bacillota</taxon>
        <taxon>Bacilli</taxon>
        <taxon>Lactobacillales</taxon>
        <taxon>Carnobacteriaceae</taxon>
        <taxon>Marinilactibacillus</taxon>
    </lineage>
</organism>
<protein>
    <submittedName>
        <fullName evidence="2">Ribosomal-protein-alanine N-acetyltransferase</fullName>
    </submittedName>
</protein>
<dbReference type="CDD" id="cd04301">
    <property type="entry name" value="NAT_SF"/>
    <property type="match status" value="1"/>
</dbReference>
<dbReference type="SUPFAM" id="SSF55729">
    <property type="entry name" value="Acyl-CoA N-acyltransferases (Nat)"/>
    <property type="match status" value="1"/>
</dbReference>
<keyword evidence="2" id="KW-0808">Transferase</keyword>
<evidence type="ECO:0000313" key="3">
    <source>
        <dbReference type="Proteomes" id="UP000199589"/>
    </source>
</evidence>
<dbReference type="GO" id="GO:0016747">
    <property type="term" value="F:acyltransferase activity, transferring groups other than amino-acyl groups"/>
    <property type="evidence" value="ECO:0007669"/>
    <property type="project" value="InterPro"/>
</dbReference>
<dbReference type="Proteomes" id="UP000199589">
    <property type="component" value="Unassembled WGS sequence"/>
</dbReference>
<feature type="domain" description="N-acetyltransferase" evidence="1">
    <location>
        <begin position="4"/>
        <end position="158"/>
    </location>
</feature>
<evidence type="ECO:0000313" key="2">
    <source>
        <dbReference type="EMBL" id="SFK46505.1"/>
    </source>
</evidence>
<proteinExistence type="predicted"/>
<dbReference type="InterPro" id="IPR016181">
    <property type="entry name" value="Acyl_CoA_acyltransferase"/>
</dbReference>